<evidence type="ECO:0000313" key="2">
    <source>
        <dbReference type="EMBL" id="KAJ0401996.1"/>
    </source>
</evidence>
<feature type="compositionally biased region" description="Polar residues" evidence="1">
    <location>
        <begin position="95"/>
        <end position="104"/>
    </location>
</feature>
<gene>
    <name evidence="2" type="ORF">P43SY_006511</name>
</gene>
<proteinExistence type="predicted"/>
<sequence>MPRSEADEDPYDSVDEDAELELSCALHDLAERVKSFEARMEGRLKPNDHGDDDEEIGEDIPEADDDADHEHSSYGYASPKKRATTRRTTCKRSNGARQCQAKSQQSDEDDDDYGVDDDHDPHEGSESDEDDGSKPDWNEVQETEQLSEIKHNIALLLQGIKAEAKALEASVEFTR</sequence>
<evidence type="ECO:0000313" key="3">
    <source>
        <dbReference type="Proteomes" id="UP001209570"/>
    </source>
</evidence>
<comment type="caution">
    <text evidence="2">The sequence shown here is derived from an EMBL/GenBank/DDBJ whole genome shotgun (WGS) entry which is preliminary data.</text>
</comment>
<feature type="compositionally biased region" description="Basic residues" evidence="1">
    <location>
        <begin position="79"/>
        <end position="90"/>
    </location>
</feature>
<dbReference type="EMBL" id="JAKCXM010000113">
    <property type="protein sequence ID" value="KAJ0401996.1"/>
    <property type="molecule type" value="Genomic_DNA"/>
</dbReference>
<organism evidence="2 3">
    <name type="scientific">Pythium insidiosum</name>
    <name type="common">Pythiosis disease agent</name>
    <dbReference type="NCBI Taxonomy" id="114742"/>
    <lineage>
        <taxon>Eukaryota</taxon>
        <taxon>Sar</taxon>
        <taxon>Stramenopiles</taxon>
        <taxon>Oomycota</taxon>
        <taxon>Peronosporomycetes</taxon>
        <taxon>Pythiales</taxon>
        <taxon>Pythiaceae</taxon>
        <taxon>Pythium</taxon>
    </lineage>
</organism>
<feature type="compositionally biased region" description="Basic and acidic residues" evidence="1">
    <location>
        <begin position="37"/>
        <end position="49"/>
    </location>
</feature>
<feature type="compositionally biased region" description="Acidic residues" evidence="1">
    <location>
        <begin position="50"/>
        <end position="67"/>
    </location>
</feature>
<reference evidence="2" key="1">
    <citation type="submission" date="2021-12" db="EMBL/GenBank/DDBJ databases">
        <title>Prjna785345.</title>
        <authorList>
            <person name="Rujirawat T."/>
            <person name="Krajaejun T."/>
        </authorList>
    </citation>
    <scope>NUCLEOTIDE SEQUENCE</scope>
    <source>
        <strain evidence="2">Pi057C3</strain>
    </source>
</reference>
<keyword evidence="3" id="KW-1185">Reference proteome</keyword>
<dbReference type="AlphaFoldDB" id="A0AAD5Q9J3"/>
<name>A0AAD5Q9J3_PYTIN</name>
<dbReference type="Proteomes" id="UP001209570">
    <property type="component" value="Unassembled WGS sequence"/>
</dbReference>
<accession>A0AAD5Q9J3</accession>
<evidence type="ECO:0000256" key="1">
    <source>
        <dbReference type="SAM" id="MobiDB-lite"/>
    </source>
</evidence>
<protein>
    <submittedName>
        <fullName evidence="2">Uncharacterized protein</fullName>
    </submittedName>
</protein>
<feature type="compositionally biased region" description="Acidic residues" evidence="1">
    <location>
        <begin position="106"/>
        <end position="118"/>
    </location>
</feature>
<feature type="region of interest" description="Disordered" evidence="1">
    <location>
        <begin position="37"/>
        <end position="145"/>
    </location>
</feature>